<dbReference type="Pfam" id="PF25989">
    <property type="entry name" value="YknX_C"/>
    <property type="match status" value="1"/>
</dbReference>
<dbReference type="GO" id="GO:0030313">
    <property type="term" value="C:cell envelope"/>
    <property type="evidence" value="ECO:0007669"/>
    <property type="project" value="UniProtKB-SubCell"/>
</dbReference>
<gene>
    <name evidence="7" type="primary">yknX</name>
    <name evidence="7" type="ORF">Pan181_01990</name>
</gene>
<dbReference type="AlphaFoldDB" id="A0A518AH33"/>
<dbReference type="PANTHER" id="PTHR32347">
    <property type="entry name" value="EFFLUX SYSTEM COMPONENT YKNX-RELATED"/>
    <property type="match status" value="1"/>
</dbReference>
<dbReference type="PANTHER" id="PTHR32347:SF29">
    <property type="entry name" value="UPF0194 MEMBRANE PROTEIN YBHG"/>
    <property type="match status" value="1"/>
</dbReference>
<dbReference type="Gene3D" id="2.40.30.170">
    <property type="match status" value="1"/>
</dbReference>
<proteinExistence type="inferred from homology"/>
<name>A0A518AH33_9BACT</name>
<evidence type="ECO:0000313" key="7">
    <source>
        <dbReference type="EMBL" id="QDU54019.1"/>
    </source>
</evidence>
<evidence type="ECO:0000313" key="8">
    <source>
        <dbReference type="Proteomes" id="UP000315750"/>
    </source>
</evidence>
<dbReference type="KEGG" id="amuc:Pan181_01990"/>
<keyword evidence="8" id="KW-1185">Reference proteome</keyword>
<evidence type="ECO:0000259" key="6">
    <source>
        <dbReference type="Pfam" id="PF25989"/>
    </source>
</evidence>
<dbReference type="OrthoDB" id="9791520at2"/>
<dbReference type="RefSeq" id="WP_145245051.1">
    <property type="nucleotide sequence ID" value="NZ_CP036278.1"/>
</dbReference>
<dbReference type="GO" id="GO:0016020">
    <property type="term" value="C:membrane"/>
    <property type="evidence" value="ECO:0007669"/>
    <property type="project" value="InterPro"/>
</dbReference>
<dbReference type="Proteomes" id="UP000315750">
    <property type="component" value="Chromosome"/>
</dbReference>
<evidence type="ECO:0000256" key="4">
    <source>
        <dbReference type="SAM" id="Coils"/>
    </source>
</evidence>
<organism evidence="7 8">
    <name type="scientific">Aeoliella mucimassa</name>
    <dbReference type="NCBI Taxonomy" id="2527972"/>
    <lineage>
        <taxon>Bacteria</taxon>
        <taxon>Pseudomonadati</taxon>
        <taxon>Planctomycetota</taxon>
        <taxon>Planctomycetia</taxon>
        <taxon>Pirellulales</taxon>
        <taxon>Lacipirellulaceae</taxon>
        <taxon>Aeoliella</taxon>
    </lineage>
</organism>
<dbReference type="Gene3D" id="2.40.50.100">
    <property type="match status" value="1"/>
</dbReference>
<comment type="similarity">
    <text evidence="2">Belongs to the membrane fusion protein (MFP) (TC 8.A.1) family.</text>
</comment>
<accession>A0A518AH33</accession>
<reference evidence="7 8" key="1">
    <citation type="submission" date="2019-02" db="EMBL/GenBank/DDBJ databases">
        <title>Deep-cultivation of Planctomycetes and their phenomic and genomic characterization uncovers novel biology.</title>
        <authorList>
            <person name="Wiegand S."/>
            <person name="Jogler M."/>
            <person name="Boedeker C."/>
            <person name="Pinto D."/>
            <person name="Vollmers J."/>
            <person name="Rivas-Marin E."/>
            <person name="Kohn T."/>
            <person name="Peeters S.H."/>
            <person name="Heuer A."/>
            <person name="Rast P."/>
            <person name="Oberbeckmann S."/>
            <person name="Bunk B."/>
            <person name="Jeske O."/>
            <person name="Meyerdierks A."/>
            <person name="Storesund J.E."/>
            <person name="Kallscheuer N."/>
            <person name="Luecker S."/>
            <person name="Lage O.M."/>
            <person name="Pohl T."/>
            <person name="Merkel B.J."/>
            <person name="Hornburger P."/>
            <person name="Mueller R.-W."/>
            <person name="Bruemmer F."/>
            <person name="Labrenz M."/>
            <person name="Spormann A.M."/>
            <person name="Op den Camp H."/>
            <person name="Overmann J."/>
            <person name="Amann R."/>
            <person name="Jetten M.S.M."/>
            <person name="Mascher T."/>
            <person name="Medema M.H."/>
            <person name="Devos D.P."/>
            <person name="Kaster A.-K."/>
            <person name="Ovreas L."/>
            <person name="Rohde M."/>
            <person name="Galperin M.Y."/>
            <person name="Jogler C."/>
        </authorList>
    </citation>
    <scope>NUCLEOTIDE SEQUENCE [LARGE SCALE GENOMIC DNA]</scope>
    <source>
        <strain evidence="7 8">Pan181</strain>
    </source>
</reference>
<protein>
    <submittedName>
        <fullName evidence="7">Efflux system component YknX</fullName>
    </submittedName>
</protein>
<dbReference type="EMBL" id="CP036278">
    <property type="protein sequence ID" value="QDU54019.1"/>
    <property type="molecule type" value="Genomic_DNA"/>
</dbReference>
<sequence length="415" mass="44961">MKSWLTWFLILIAVALVGVIGYSLFVPEPVKVDVAKLDKGTVLVTVDEDGKTRIREKYVVSSPLMGRLLRIDLDPGDPVQAGETLLATIEPRDPELLDARTIAQAEARVSAAQAALDRSEPLLEQARIELSNAETQLARARATAEVISANELDDAEARFRTASEGLRSAKFAKSIAQFELQQAESALLRSQPREDDNAAPTSENGNGGWNHTIRSPITGRVLRVMQESSAVVTAGTPLLELGDPHDLEVVIDVLSSDAVKIKPGAAVMFEHWGGDKVLNGRVRLVEPSGFTKISTLGVEEQRVNVVVDLTDPVEERQTLGDGFRVEARIVVAEANDVLRVPASSLFRPDTGWAVFVLEEGHAKQVRVEVGNQNGLEAEITSGLELGDKVILHPSDKIADGVAVQERQGREVSLSE</sequence>
<evidence type="ECO:0000256" key="1">
    <source>
        <dbReference type="ARBA" id="ARBA00004196"/>
    </source>
</evidence>
<dbReference type="GO" id="GO:0022857">
    <property type="term" value="F:transmembrane transporter activity"/>
    <property type="evidence" value="ECO:0007669"/>
    <property type="project" value="InterPro"/>
</dbReference>
<feature type="domain" description="YknX-like C-terminal permuted SH3-like" evidence="6">
    <location>
        <begin position="337"/>
        <end position="404"/>
    </location>
</feature>
<dbReference type="Gene3D" id="1.10.287.470">
    <property type="entry name" value="Helix hairpin bin"/>
    <property type="match status" value="1"/>
</dbReference>
<keyword evidence="3 4" id="KW-0175">Coiled coil</keyword>
<dbReference type="Gene3D" id="2.40.420.20">
    <property type="match status" value="1"/>
</dbReference>
<evidence type="ECO:0000256" key="3">
    <source>
        <dbReference type="ARBA" id="ARBA00023054"/>
    </source>
</evidence>
<dbReference type="InterPro" id="IPR058637">
    <property type="entry name" value="YknX-like_C"/>
</dbReference>
<feature type="coiled-coil region" evidence="4">
    <location>
        <begin position="123"/>
        <end position="150"/>
    </location>
</feature>
<feature type="region of interest" description="Disordered" evidence="5">
    <location>
        <begin position="189"/>
        <end position="213"/>
    </location>
</feature>
<dbReference type="InterPro" id="IPR006143">
    <property type="entry name" value="RND_pump_MFP"/>
</dbReference>
<dbReference type="InterPro" id="IPR050465">
    <property type="entry name" value="UPF0194_transport"/>
</dbReference>
<dbReference type="NCBIfam" id="TIGR01730">
    <property type="entry name" value="RND_mfp"/>
    <property type="match status" value="1"/>
</dbReference>
<evidence type="ECO:0000256" key="2">
    <source>
        <dbReference type="ARBA" id="ARBA00009477"/>
    </source>
</evidence>
<evidence type="ECO:0000256" key="5">
    <source>
        <dbReference type="SAM" id="MobiDB-lite"/>
    </source>
</evidence>
<comment type="subcellular location">
    <subcellularLocation>
        <location evidence="1">Cell envelope</location>
    </subcellularLocation>
</comment>